<dbReference type="InterPro" id="IPR036390">
    <property type="entry name" value="WH_DNA-bd_sf"/>
</dbReference>
<dbReference type="RefSeq" id="WP_057933922.1">
    <property type="nucleotide sequence ID" value="NZ_LMZQ01000018.1"/>
</dbReference>
<comment type="cofactor">
    <cofactor evidence="1">
        <name>Mn(2+)</name>
        <dbReference type="ChEBI" id="CHEBI:29035"/>
    </cofactor>
    <cofactor evidence="1">
        <name>Fe(2+)</name>
        <dbReference type="ChEBI" id="CHEBI:29033"/>
    </cofactor>
    <text evidence="1">Binds 1 Mn(2+) or Fe(2+) ion per subunit.</text>
</comment>
<evidence type="ECO:0000256" key="1">
    <source>
        <dbReference type="PIRSR" id="PIRSR602481-2"/>
    </source>
</evidence>
<keyword evidence="3" id="KW-1185">Reference proteome</keyword>
<keyword evidence="1" id="KW-0408">Iron</keyword>
<dbReference type="SUPFAM" id="SSF46785">
    <property type="entry name" value="Winged helix' DNA-binding domain"/>
    <property type="match status" value="1"/>
</dbReference>
<evidence type="ECO:0000313" key="3">
    <source>
        <dbReference type="Proteomes" id="UP000051950"/>
    </source>
</evidence>
<dbReference type="InterPro" id="IPR002481">
    <property type="entry name" value="FUR"/>
</dbReference>
<feature type="binding site" evidence="1">
    <location>
        <position position="115"/>
    </location>
    <ligand>
        <name>Fe cation</name>
        <dbReference type="ChEBI" id="CHEBI:24875"/>
    </ligand>
</feature>
<accession>A0A0T5VKP8</accession>
<protein>
    <recommendedName>
        <fullName evidence="4">Ferric uptake regulator family protein</fullName>
    </recommendedName>
</protein>
<gene>
    <name evidence="2" type="ORF">ASU31_19350</name>
</gene>
<dbReference type="AlphaFoldDB" id="A0A0T5VKP8"/>
<organism evidence="2 3">
    <name type="scientific">Pedobacter ginsenosidimutans</name>
    <dbReference type="NCBI Taxonomy" id="687842"/>
    <lineage>
        <taxon>Bacteria</taxon>
        <taxon>Pseudomonadati</taxon>
        <taxon>Bacteroidota</taxon>
        <taxon>Sphingobacteriia</taxon>
        <taxon>Sphingobacteriales</taxon>
        <taxon>Sphingobacteriaceae</taxon>
        <taxon>Pedobacter</taxon>
    </lineage>
</organism>
<dbReference type="InterPro" id="IPR036388">
    <property type="entry name" value="WH-like_DNA-bd_sf"/>
</dbReference>
<dbReference type="Gene3D" id="1.10.10.10">
    <property type="entry name" value="Winged helix-like DNA-binding domain superfamily/Winged helix DNA-binding domain"/>
    <property type="match status" value="1"/>
</dbReference>
<evidence type="ECO:0000313" key="2">
    <source>
        <dbReference type="EMBL" id="KRT14451.1"/>
    </source>
</evidence>
<name>A0A0T5VKP8_9SPHI</name>
<dbReference type="Pfam" id="PF01475">
    <property type="entry name" value="FUR"/>
    <property type="match status" value="1"/>
</dbReference>
<dbReference type="OrthoDB" id="765076at2"/>
<dbReference type="GO" id="GO:0003700">
    <property type="term" value="F:DNA-binding transcription factor activity"/>
    <property type="evidence" value="ECO:0007669"/>
    <property type="project" value="InterPro"/>
</dbReference>
<evidence type="ECO:0008006" key="4">
    <source>
        <dbReference type="Google" id="ProtNLM"/>
    </source>
</evidence>
<dbReference type="Proteomes" id="UP000051950">
    <property type="component" value="Unassembled WGS sequence"/>
</dbReference>
<comment type="caution">
    <text evidence="2">The sequence shown here is derived from an EMBL/GenBank/DDBJ whole genome shotgun (WGS) entry which is preliminary data.</text>
</comment>
<sequence length="116" mass="13186">MQRIQKLLNAAHSVSQLSGSPYADVFKEELLKTINDYCRLKRLSFSEKRLWIALKLLEVSDFIHPESLWLMLKEDKTPISIGCVYSNLKLMEAAGVAEAQSAGSRLILYKIRAAHH</sequence>
<keyword evidence="1" id="KW-0479">Metal-binding</keyword>
<reference evidence="2 3" key="1">
    <citation type="submission" date="2015-11" db="EMBL/GenBank/DDBJ databases">
        <title>Sequence of Pedobacter ginsenosidimutans.</title>
        <authorList>
            <person name="Carson E."/>
            <person name="Keyser V."/>
            <person name="Newman J."/>
            <person name="Miller J."/>
        </authorList>
    </citation>
    <scope>NUCLEOTIDE SEQUENCE [LARGE SCALE GENOMIC DNA]</scope>
    <source>
        <strain evidence="2 3">KACC 14530</strain>
    </source>
</reference>
<dbReference type="EMBL" id="LMZQ01000018">
    <property type="protein sequence ID" value="KRT14451.1"/>
    <property type="molecule type" value="Genomic_DNA"/>
</dbReference>
<proteinExistence type="predicted"/>
<dbReference type="GO" id="GO:0046872">
    <property type="term" value="F:metal ion binding"/>
    <property type="evidence" value="ECO:0007669"/>
    <property type="project" value="UniProtKB-KW"/>
</dbReference>